<dbReference type="PROSITE" id="PS00409">
    <property type="entry name" value="PROKAR_NTER_METHYL"/>
    <property type="match status" value="1"/>
</dbReference>
<gene>
    <name evidence="2" type="ORF">ACFOZ5_05005</name>
</gene>
<dbReference type="EMBL" id="JBHSDI010000008">
    <property type="protein sequence ID" value="MFC4258394.1"/>
    <property type="molecule type" value="Genomic_DNA"/>
</dbReference>
<dbReference type="Pfam" id="PF07963">
    <property type="entry name" value="N_methyl"/>
    <property type="match status" value="1"/>
</dbReference>
<protein>
    <submittedName>
        <fullName evidence="2">Type II secretion system protein J</fullName>
    </submittedName>
</protein>
<dbReference type="SUPFAM" id="SSF54523">
    <property type="entry name" value="Pili subunits"/>
    <property type="match status" value="1"/>
</dbReference>
<sequence>MVRNRGFTLVELIMVIVLLAIVATISVQFVALSTQGAIDTGERQQRALKAVVVSEQITRMLREAFPLSVRPVGSGCIEWLPIAGATTYVALPAGNATTLEVIPFRREPSGSALRIIVYGYGTPTSDFYTSPVSSPGPISPEIDAIDNAFPAEIELVSDHRFRERSPSRRLFVVGQPQTLCPEAGQIALYRQYDIGQPYTAGRRDVLTANLVGTTSFTYTPPSLRRAAVVSFSFELDSAQSNETLKVTQEVQIRNVP</sequence>
<evidence type="ECO:0000313" key="2">
    <source>
        <dbReference type="EMBL" id="MFC4258394.1"/>
    </source>
</evidence>
<dbReference type="InterPro" id="IPR012902">
    <property type="entry name" value="N_methyl_site"/>
</dbReference>
<dbReference type="InterPro" id="IPR045584">
    <property type="entry name" value="Pilin-like"/>
</dbReference>
<feature type="transmembrane region" description="Helical" evidence="1">
    <location>
        <begin position="12"/>
        <end position="32"/>
    </location>
</feature>
<keyword evidence="1" id="KW-0812">Transmembrane</keyword>
<dbReference type="Proteomes" id="UP001595798">
    <property type="component" value="Unassembled WGS sequence"/>
</dbReference>
<keyword evidence="3" id="KW-1185">Reference proteome</keyword>
<organism evidence="2 3">
    <name type="scientific">Marinobacter lacisalsi</name>
    <dbReference type="NCBI Taxonomy" id="475979"/>
    <lineage>
        <taxon>Bacteria</taxon>
        <taxon>Pseudomonadati</taxon>
        <taxon>Pseudomonadota</taxon>
        <taxon>Gammaproteobacteria</taxon>
        <taxon>Pseudomonadales</taxon>
        <taxon>Marinobacteraceae</taxon>
        <taxon>Marinobacter</taxon>
    </lineage>
</organism>
<name>A0ABV8QH57_9GAMM</name>
<reference evidence="3" key="1">
    <citation type="journal article" date="2019" name="Int. J. Syst. Evol. Microbiol.">
        <title>The Global Catalogue of Microorganisms (GCM) 10K type strain sequencing project: providing services to taxonomists for standard genome sequencing and annotation.</title>
        <authorList>
            <consortium name="The Broad Institute Genomics Platform"/>
            <consortium name="The Broad Institute Genome Sequencing Center for Infectious Disease"/>
            <person name="Wu L."/>
            <person name="Ma J."/>
        </authorList>
    </citation>
    <scope>NUCLEOTIDE SEQUENCE [LARGE SCALE GENOMIC DNA]</scope>
    <source>
        <strain evidence="3">CECT 7297</strain>
    </source>
</reference>
<evidence type="ECO:0000313" key="3">
    <source>
        <dbReference type="Proteomes" id="UP001595798"/>
    </source>
</evidence>
<keyword evidence="1" id="KW-0472">Membrane</keyword>
<comment type="caution">
    <text evidence="2">The sequence shown here is derived from an EMBL/GenBank/DDBJ whole genome shotgun (WGS) entry which is preliminary data.</text>
</comment>
<dbReference type="RefSeq" id="WP_379885919.1">
    <property type="nucleotide sequence ID" value="NZ_JBHSDI010000008.1"/>
</dbReference>
<accession>A0ABV8QH57</accession>
<keyword evidence="1" id="KW-1133">Transmembrane helix</keyword>
<dbReference type="NCBIfam" id="TIGR02532">
    <property type="entry name" value="IV_pilin_GFxxxE"/>
    <property type="match status" value="1"/>
</dbReference>
<proteinExistence type="predicted"/>
<evidence type="ECO:0000256" key="1">
    <source>
        <dbReference type="SAM" id="Phobius"/>
    </source>
</evidence>